<dbReference type="RefSeq" id="WP_131030268.1">
    <property type="nucleotide sequence ID" value="NZ_SIXF01000009.1"/>
</dbReference>
<dbReference type="SFLD" id="SFLDG01129">
    <property type="entry name" value="C1.5:_HAD__Beta-PGM__Phosphata"/>
    <property type="match status" value="1"/>
</dbReference>
<evidence type="ECO:0000256" key="2">
    <source>
        <dbReference type="ARBA" id="ARBA00004818"/>
    </source>
</evidence>
<dbReference type="GO" id="GO:0008967">
    <property type="term" value="F:phosphoglycolate phosphatase activity"/>
    <property type="evidence" value="ECO:0007669"/>
    <property type="project" value="UniProtKB-EC"/>
</dbReference>
<evidence type="ECO:0000256" key="3">
    <source>
        <dbReference type="ARBA" id="ARBA00006171"/>
    </source>
</evidence>
<dbReference type="InterPro" id="IPR050155">
    <property type="entry name" value="HAD-like_hydrolase_sf"/>
</dbReference>
<keyword evidence="6" id="KW-1185">Reference proteome</keyword>
<comment type="pathway">
    <text evidence="2">Organic acid metabolism; glycolate biosynthesis; glycolate from 2-phosphoglycolate: step 1/1.</text>
</comment>
<name>A0A4Q9HCU3_9SPHI</name>
<dbReference type="EC" id="3.1.3.18" evidence="4"/>
<dbReference type="Pfam" id="PF00702">
    <property type="entry name" value="Hydrolase"/>
    <property type="match status" value="1"/>
</dbReference>
<evidence type="ECO:0000313" key="5">
    <source>
        <dbReference type="EMBL" id="TBO42249.1"/>
    </source>
</evidence>
<reference evidence="5 6" key="1">
    <citation type="submission" date="2019-02" db="EMBL/GenBank/DDBJ databases">
        <title>Pedobacter kyonggii whole genome sequence analysis.</title>
        <authorList>
            <person name="Dahal R.H."/>
        </authorList>
    </citation>
    <scope>NUCLEOTIDE SEQUENCE [LARGE SCALE GENOMIC DNA]</scope>
    <source>
        <strain evidence="5 6">K-4-11-1</strain>
    </source>
</reference>
<dbReference type="PANTHER" id="PTHR43434:SF1">
    <property type="entry name" value="PHOSPHOGLYCOLATE PHOSPHATASE"/>
    <property type="match status" value="1"/>
</dbReference>
<dbReference type="Proteomes" id="UP000291819">
    <property type="component" value="Unassembled WGS sequence"/>
</dbReference>
<dbReference type="InterPro" id="IPR036412">
    <property type="entry name" value="HAD-like_sf"/>
</dbReference>
<comment type="similarity">
    <text evidence="3">Belongs to the HAD-like hydrolase superfamily. CbbY/CbbZ/Gph/YieH family.</text>
</comment>
<dbReference type="AlphaFoldDB" id="A0A4Q9HCU3"/>
<dbReference type="SFLD" id="SFLDS00003">
    <property type="entry name" value="Haloacid_Dehalogenase"/>
    <property type="match status" value="1"/>
</dbReference>
<protein>
    <recommendedName>
        <fullName evidence="4">phosphoglycolate phosphatase</fullName>
        <ecNumber evidence="4">3.1.3.18</ecNumber>
    </recommendedName>
</protein>
<dbReference type="SUPFAM" id="SSF56784">
    <property type="entry name" value="HAD-like"/>
    <property type="match status" value="1"/>
</dbReference>
<dbReference type="EMBL" id="SIXF01000009">
    <property type="protein sequence ID" value="TBO42249.1"/>
    <property type="molecule type" value="Genomic_DNA"/>
</dbReference>
<comment type="caution">
    <text evidence="5">The sequence shown here is derived from an EMBL/GenBank/DDBJ whole genome shotgun (WGS) entry which is preliminary data.</text>
</comment>
<dbReference type="GO" id="GO:0006281">
    <property type="term" value="P:DNA repair"/>
    <property type="evidence" value="ECO:0007669"/>
    <property type="project" value="TreeGrafter"/>
</dbReference>
<dbReference type="Gene3D" id="1.10.150.520">
    <property type="match status" value="1"/>
</dbReference>
<evidence type="ECO:0000256" key="1">
    <source>
        <dbReference type="ARBA" id="ARBA00000830"/>
    </source>
</evidence>
<evidence type="ECO:0000256" key="4">
    <source>
        <dbReference type="ARBA" id="ARBA00013078"/>
    </source>
</evidence>
<evidence type="ECO:0000313" key="6">
    <source>
        <dbReference type="Proteomes" id="UP000291819"/>
    </source>
</evidence>
<dbReference type="PANTHER" id="PTHR43434">
    <property type="entry name" value="PHOSPHOGLYCOLATE PHOSPHATASE"/>
    <property type="match status" value="1"/>
</dbReference>
<proteinExistence type="inferred from homology"/>
<accession>A0A4Q9HCU3</accession>
<dbReference type="Gene3D" id="3.40.50.1000">
    <property type="entry name" value="HAD superfamily/HAD-like"/>
    <property type="match status" value="2"/>
</dbReference>
<organism evidence="5 6">
    <name type="scientific">Pedobacter kyonggii</name>
    <dbReference type="NCBI Taxonomy" id="1926871"/>
    <lineage>
        <taxon>Bacteria</taxon>
        <taxon>Pseudomonadati</taxon>
        <taxon>Bacteroidota</taxon>
        <taxon>Sphingobacteriia</taxon>
        <taxon>Sphingobacteriales</taxon>
        <taxon>Sphingobacteriaceae</taxon>
        <taxon>Pedobacter</taxon>
    </lineage>
</organism>
<dbReference type="InterPro" id="IPR023214">
    <property type="entry name" value="HAD_sf"/>
</dbReference>
<comment type="catalytic activity">
    <reaction evidence="1">
        <text>2-phosphoglycolate + H2O = glycolate + phosphate</text>
        <dbReference type="Rhea" id="RHEA:14369"/>
        <dbReference type="ChEBI" id="CHEBI:15377"/>
        <dbReference type="ChEBI" id="CHEBI:29805"/>
        <dbReference type="ChEBI" id="CHEBI:43474"/>
        <dbReference type="ChEBI" id="CHEBI:58033"/>
        <dbReference type="EC" id="3.1.3.18"/>
    </reaction>
</comment>
<gene>
    <name evidence="5" type="ORF">EYS08_12045</name>
</gene>
<sequence length="292" mass="33939">MKTVNFVITDLDDTIWDWLEMWYMSFGPFIKRIADETKIDSKVLKADFKKLHQKYGTTEMSFAYKEISSISPTFYPLFENEVVAGKNILHEYNSNKKKNLKAYDGVIETLNLIKSKGVKIIAFTESNVFFTKYRIKHLGLDGIIDTIYSPAGYDVPKSVYKHYNEDFWEPKITKIRTLPKETRKPNAEILETIVKDFGAEKDSSIYIGDKLDRDIFMAQQAGLTSVHAAYGHIIDGEKYSLLVDVTHWTDEDVVRERNFKNQELDIKAPDFTISSFPQIMNLFNFTKFRKND</sequence>
<dbReference type="OrthoDB" id="9800058at2"/>